<evidence type="ECO:0000313" key="10">
    <source>
        <dbReference type="EMBL" id="RHY72760.1"/>
    </source>
</evidence>
<accession>A0A397AFE6</accession>
<feature type="domain" description="FYVE-type" evidence="6">
    <location>
        <begin position="176"/>
        <end position="236"/>
    </location>
</feature>
<dbReference type="Proteomes" id="UP000286510">
    <property type="component" value="Unassembled WGS sequence"/>
</dbReference>
<dbReference type="SMART" id="SM00064">
    <property type="entry name" value="FYVE"/>
    <property type="match status" value="2"/>
</dbReference>
<dbReference type="InterPro" id="IPR017455">
    <property type="entry name" value="Znf_FYVE-rel"/>
</dbReference>
<organism evidence="7 13">
    <name type="scientific">Aphanomyces astaci</name>
    <name type="common">Crayfish plague agent</name>
    <dbReference type="NCBI Taxonomy" id="112090"/>
    <lineage>
        <taxon>Eukaryota</taxon>
        <taxon>Sar</taxon>
        <taxon>Stramenopiles</taxon>
        <taxon>Oomycota</taxon>
        <taxon>Saprolegniomycetes</taxon>
        <taxon>Saprolegniales</taxon>
        <taxon>Verrucalvaceae</taxon>
        <taxon>Aphanomyces</taxon>
    </lineage>
</organism>
<feature type="compositionally biased region" description="Polar residues" evidence="5">
    <location>
        <begin position="282"/>
        <end position="291"/>
    </location>
</feature>
<dbReference type="PANTHER" id="PTHR43102">
    <property type="entry name" value="SLR1143 PROTEIN"/>
    <property type="match status" value="1"/>
</dbReference>
<keyword evidence="3" id="KW-0862">Zinc</keyword>
<evidence type="ECO:0000313" key="15">
    <source>
        <dbReference type="Proteomes" id="UP000266196"/>
    </source>
</evidence>
<evidence type="ECO:0000313" key="17">
    <source>
        <dbReference type="Proteomes" id="UP000283543"/>
    </source>
</evidence>
<comment type="caution">
    <text evidence="7">The sequence shown here is derived from an EMBL/GenBank/DDBJ whole genome shotgun (WGS) entry which is preliminary data.</text>
</comment>
<evidence type="ECO:0000313" key="7">
    <source>
        <dbReference type="EMBL" id="RHY05796.1"/>
    </source>
</evidence>
<dbReference type="EMBL" id="QUTE01023927">
    <property type="protein sequence ID" value="RHY79434.1"/>
    <property type="molecule type" value="Genomic_DNA"/>
</dbReference>
<dbReference type="AlphaFoldDB" id="A0A397AFE6"/>
<dbReference type="VEuPathDB" id="FungiDB:H257_12003"/>
<evidence type="ECO:0000313" key="11">
    <source>
        <dbReference type="EMBL" id="RHY79156.1"/>
    </source>
</evidence>
<dbReference type="EMBL" id="QUTF01027965">
    <property type="protein sequence ID" value="RHY79156.1"/>
    <property type="molecule type" value="Genomic_DNA"/>
</dbReference>
<keyword evidence="2 4" id="KW-0863">Zinc-finger</keyword>
<dbReference type="Proteomes" id="UP000265427">
    <property type="component" value="Unassembled WGS sequence"/>
</dbReference>
<dbReference type="EMBL" id="QUTC01002828">
    <property type="protein sequence ID" value="RHY72760.1"/>
    <property type="molecule type" value="Genomic_DNA"/>
</dbReference>
<feature type="compositionally biased region" description="Polar residues" evidence="5">
    <location>
        <begin position="309"/>
        <end position="333"/>
    </location>
</feature>
<reference evidence="13 14" key="1">
    <citation type="submission" date="2018-08" db="EMBL/GenBank/DDBJ databases">
        <title>Aphanomyces genome sequencing and annotation.</title>
        <authorList>
            <person name="Minardi D."/>
            <person name="Oidtmann B."/>
            <person name="Van Der Giezen M."/>
            <person name="Studholme D.J."/>
        </authorList>
    </citation>
    <scope>NUCLEOTIDE SEQUENCE [LARGE SCALE GENOMIC DNA]</scope>
    <source>
        <strain evidence="12 15">197901</strain>
        <strain evidence="9 16">D2</strain>
        <strain evidence="11 18">FDL457</strain>
        <strain evidence="7 13">Kv</strain>
        <strain evidence="10 14">SA</strain>
        <strain evidence="8 17">Si</strain>
    </source>
</reference>
<protein>
    <recommendedName>
        <fullName evidence="6">FYVE-type domain-containing protein</fullName>
    </recommendedName>
</protein>
<evidence type="ECO:0000313" key="12">
    <source>
        <dbReference type="EMBL" id="RHY79434.1"/>
    </source>
</evidence>
<evidence type="ECO:0000313" key="16">
    <source>
        <dbReference type="Proteomes" id="UP000266643"/>
    </source>
</evidence>
<evidence type="ECO:0000256" key="4">
    <source>
        <dbReference type="PROSITE-ProRule" id="PRU00091"/>
    </source>
</evidence>
<dbReference type="InterPro" id="IPR013083">
    <property type="entry name" value="Znf_RING/FYVE/PHD"/>
</dbReference>
<evidence type="ECO:0000313" key="8">
    <source>
        <dbReference type="EMBL" id="RHY38543.1"/>
    </source>
</evidence>
<evidence type="ECO:0000256" key="2">
    <source>
        <dbReference type="ARBA" id="ARBA00022771"/>
    </source>
</evidence>
<keyword evidence="1" id="KW-0479">Metal-binding</keyword>
<feature type="domain" description="FYVE-type" evidence="6">
    <location>
        <begin position="18"/>
        <end position="77"/>
    </location>
</feature>
<dbReference type="SUPFAM" id="SSF57903">
    <property type="entry name" value="FYVE/PHD zinc finger"/>
    <property type="match status" value="2"/>
</dbReference>
<evidence type="ECO:0000256" key="3">
    <source>
        <dbReference type="ARBA" id="ARBA00022833"/>
    </source>
</evidence>
<dbReference type="Pfam" id="PF01363">
    <property type="entry name" value="FYVE"/>
    <property type="match status" value="2"/>
</dbReference>
<evidence type="ECO:0000313" key="13">
    <source>
        <dbReference type="Proteomes" id="UP000265427"/>
    </source>
</evidence>
<dbReference type="Proteomes" id="UP000265716">
    <property type="component" value="Unassembled WGS sequence"/>
</dbReference>
<gene>
    <name evidence="11" type="ORF">DYB26_006442</name>
    <name evidence="9" type="ORF">DYB30_005662</name>
    <name evidence="12" type="ORF">DYB31_005729</name>
    <name evidence="8" type="ORF">DYB34_009324</name>
    <name evidence="7" type="ORF">DYB36_002588</name>
    <name evidence="10" type="ORF">DYB38_009038</name>
</gene>
<dbReference type="EMBL" id="QUSZ01006424">
    <property type="protein sequence ID" value="RHY05796.1"/>
    <property type="molecule type" value="Genomic_DNA"/>
</dbReference>
<dbReference type="InterPro" id="IPR011011">
    <property type="entry name" value="Znf_FYVE_PHD"/>
</dbReference>
<dbReference type="VEuPathDB" id="FungiDB:H257_12002"/>
<dbReference type="EMBL" id="QUTB01011052">
    <property type="protein sequence ID" value="RHY38543.1"/>
    <property type="molecule type" value="Genomic_DNA"/>
</dbReference>
<evidence type="ECO:0000259" key="6">
    <source>
        <dbReference type="PROSITE" id="PS50178"/>
    </source>
</evidence>
<dbReference type="Proteomes" id="UP000266196">
    <property type="component" value="Unassembled WGS sequence"/>
</dbReference>
<evidence type="ECO:0000313" key="14">
    <source>
        <dbReference type="Proteomes" id="UP000265716"/>
    </source>
</evidence>
<sequence length="333" mass="37323">MILYRMEHLISRQAWVQNKLRSVCVLCAKRFFLGGKHHCRRCGEVFCSDCTRFEATELPAIGRTKVRVCKMCFARDLQDQSLLVLSRSSSEDEEAEAELIRKTEMMLFSPNQQVLARANVKAEKSLLDDCDARTTANSDISLEATFSLDPASTMTSATKLMYHLSDIKAKDEWVDGSRRTHCIICTKKFFLTLGKHHCRRCGDVICSECSTFSLAQLPGAGLVKLRTCRLCHANDVAGGECHAPPSSSSEDDDLDDELLQKSEMMMYIPRNHHQKQKPPQAAPSTSLSRSNRCPRLERTMISEEDDRYTVQSYTSAGSGSATDTLSPKTTAFK</sequence>
<dbReference type="Proteomes" id="UP000283543">
    <property type="component" value="Unassembled WGS sequence"/>
</dbReference>
<dbReference type="Proteomes" id="UP000266643">
    <property type="component" value="Unassembled WGS sequence"/>
</dbReference>
<dbReference type="InterPro" id="IPR000306">
    <property type="entry name" value="Znf_FYVE"/>
</dbReference>
<evidence type="ECO:0000313" key="18">
    <source>
        <dbReference type="Proteomes" id="UP000286510"/>
    </source>
</evidence>
<dbReference type="Gene3D" id="3.30.40.10">
    <property type="entry name" value="Zinc/RING finger domain, C3HC4 (zinc finger)"/>
    <property type="match status" value="2"/>
</dbReference>
<feature type="region of interest" description="Disordered" evidence="5">
    <location>
        <begin position="271"/>
        <end position="333"/>
    </location>
</feature>
<evidence type="ECO:0000256" key="1">
    <source>
        <dbReference type="ARBA" id="ARBA00022723"/>
    </source>
</evidence>
<dbReference type="GO" id="GO:0008270">
    <property type="term" value="F:zinc ion binding"/>
    <property type="evidence" value="ECO:0007669"/>
    <property type="project" value="UniProtKB-KW"/>
</dbReference>
<evidence type="ECO:0000256" key="5">
    <source>
        <dbReference type="SAM" id="MobiDB-lite"/>
    </source>
</evidence>
<evidence type="ECO:0000313" key="9">
    <source>
        <dbReference type="EMBL" id="RHY49421.1"/>
    </source>
</evidence>
<dbReference type="EMBL" id="QUTD01007605">
    <property type="protein sequence ID" value="RHY49421.1"/>
    <property type="molecule type" value="Genomic_DNA"/>
</dbReference>
<dbReference type="PROSITE" id="PS50178">
    <property type="entry name" value="ZF_FYVE"/>
    <property type="match status" value="2"/>
</dbReference>
<proteinExistence type="predicted"/>
<dbReference type="PANTHER" id="PTHR43102:SF2">
    <property type="entry name" value="GAF DOMAIN-CONTAINING PROTEIN"/>
    <property type="match status" value="1"/>
</dbReference>
<name>A0A397AFE6_APHAT</name>